<dbReference type="NCBIfam" id="NF038066">
    <property type="entry name" value="MptB"/>
    <property type="match status" value="1"/>
</dbReference>
<feature type="transmembrane region" description="Helical" evidence="8">
    <location>
        <begin position="401"/>
        <end position="426"/>
    </location>
</feature>
<evidence type="ECO:0000256" key="8">
    <source>
        <dbReference type="SAM" id="Phobius"/>
    </source>
</evidence>
<feature type="transmembrane region" description="Helical" evidence="8">
    <location>
        <begin position="224"/>
        <end position="243"/>
    </location>
</feature>
<keyword evidence="10" id="KW-1185">Reference proteome</keyword>
<feature type="transmembrane region" description="Helical" evidence="8">
    <location>
        <begin position="463"/>
        <end position="484"/>
    </location>
</feature>
<evidence type="ECO:0000256" key="7">
    <source>
        <dbReference type="ARBA" id="ARBA00043987"/>
    </source>
</evidence>
<gene>
    <name evidence="9" type="primary">mptB</name>
    <name evidence="9" type="ORF">WIS52_11005</name>
</gene>
<keyword evidence="2 9" id="KW-0328">Glycosyltransferase</keyword>
<dbReference type="EMBL" id="JBEDNQ010000004">
    <property type="protein sequence ID" value="MEQ3551001.1"/>
    <property type="molecule type" value="Genomic_DNA"/>
</dbReference>
<evidence type="ECO:0000256" key="4">
    <source>
        <dbReference type="ARBA" id="ARBA00022692"/>
    </source>
</evidence>
<evidence type="ECO:0000256" key="6">
    <source>
        <dbReference type="ARBA" id="ARBA00023136"/>
    </source>
</evidence>
<keyword evidence="6 8" id="KW-0472">Membrane</keyword>
<feature type="transmembrane region" description="Helical" evidence="8">
    <location>
        <begin position="371"/>
        <end position="389"/>
    </location>
</feature>
<organism evidence="9 10">
    <name type="scientific">Pseudonocardia nematodicida</name>
    <dbReference type="NCBI Taxonomy" id="1206997"/>
    <lineage>
        <taxon>Bacteria</taxon>
        <taxon>Bacillati</taxon>
        <taxon>Actinomycetota</taxon>
        <taxon>Actinomycetes</taxon>
        <taxon>Pseudonocardiales</taxon>
        <taxon>Pseudonocardiaceae</taxon>
        <taxon>Pseudonocardia</taxon>
    </lineage>
</organism>
<proteinExistence type="inferred from homology"/>
<keyword evidence="4 8" id="KW-0812">Transmembrane</keyword>
<comment type="caution">
    <text evidence="9">The sequence shown here is derived from an EMBL/GenBank/DDBJ whole genome shotgun (WGS) entry which is preliminary data.</text>
</comment>
<evidence type="ECO:0000256" key="5">
    <source>
        <dbReference type="ARBA" id="ARBA00022989"/>
    </source>
</evidence>
<protein>
    <submittedName>
        <fullName evidence="9">Polyprenol phosphomannose-dependent alpha 1,6 mannosyltransferase MptB</fullName>
    </submittedName>
</protein>
<evidence type="ECO:0000256" key="3">
    <source>
        <dbReference type="ARBA" id="ARBA00022679"/>
    </source>
</evidence>
<keyword evidence="3" id="KW-0808">Transferase</keyword>
<feature type="transmembrane region" description="Helical" evidence="8">
    <location>
        <begin position="263"/>
        <end position="291"/>
    </location>
</feature>
<feature type="transmembrane region" description="Helical" evidence="8">
    <location>
        <begin position="438"/>
        <end position="457"/>
    </location>
</feature>
<evidence type="ECO:0000313" key="10">
    <source>
        <dbReference type="Proteomes" id="UP001494902"/>
    </source>
</evidence>
<keyword evidence="5 8" id="KW-1133">Transmembrane helix</keyword>
<dbReference type="GO" id="GO:0016757">
    <property type="term" value="F:glycosyltransferase activity"/>
    <property type="evidence" value="ECO:0007669"/>
    <property type="project" value="UniProtKB-KW"/>
</dbReference>
<feature type="transmembrane region" description="Helical" evidence="8">
    <location>
        <begin position="15"/>
        <end position="35"/>
    </location>
</feature>
<comment type="subcellular location">
    <subcellularLocation>
        <location evidence="1">Membrane</location>
        <topology evidence="1">Multi-pass membrane protein</topology>
    </subcellularLocation>
</comment>
<feature type="transmembrane region" description="Helical" evidence="8">
    <location>
        <begin position="298"/>
        <end position="325"/>
    </location>
</feature>
<evidence type="ECO:0000256" key="1">
    <source>
        <dbReference type="ARBA" id="ARBA00004141"/>
    </source>
</evidence>
<feature type="transmembrane region" description="Helical" evidence="8">
    <location>
        <begin position="41"/>
        <end position="64"/>
    </location>
</feature>
<accession>A0ABV1KA14</accession>
<name>A0ABV1KA14_9PSEU</name>
<comment type="similarity">
    <text evidence="7">Belongs to the MptA/B family.</text>
</comment>
<dbReference type="RefSeq" id="WP_349298077.1">
    <property type="nucleotide sequence ID" value="NZ_JBEDNQ010000004.1"/>
</dbReference>
<evidence type="ECO:0000313" key="9">
    <source>
        <dbReference type="EMBL" id="MEQ3551001.1"/>
    </source>
</evidence>
<sequence>MSAAGPPRPPRGASALRWTGAGGAALLTVSAWAGVTAGAPVVGAFALAGGVAGTGLLVLAWALLGRPVLRGPAPSPAWSVRTLAAWTAPLLFAPPLFSRDVYSYLAQGEVARRGLDPHVVGPATGLPADSAVLGRVDGYWTDSPSPYGPVSTVLSRSIAGIADGDLVVGVGLHRLAAVLGLVALVWAVPRLCALSGAAPATALWLGVLNPLVLWHLVAGLHNDALMLGLALAGTVLALQALPGRADARSGRPAPGDRPRWGPLALGVVLVCLGALVKAPVVVGLAVIGVALADRARTLLVSAMGMLLSLVAVAVAVSGPTGVGFTWTRSMTTPGTLDSWMAPTNWPGFLAGGVGAVLGADGAALSRAVIDAGRVTGLVLVVAGIGWLLLRQWRGRIGPVTALGAILAVAVALGPVLHPWYLLWAVLPLAAAPLAVRTHARIGVVAGVFAVLLPPLAGDFSGRAGLLVGGYAVAALVVAVGYVLLRRTAADAPAELAPV</sequence>
<dbReference type="InterPro" id="IPR049829">
    <property type="entry name" value="MptA/B-like"/>
</dbReference>
<evidence type="ECO:0000256" key="2">
    <source>
        <dbReference type="ARBA" id="ARBA00022676"/>
    </source>
</evidence>
<dbReference type="Proteomes" id="UP001494902">
    <property type="component" value="Unassembled WGS sequence"/>
</dbReference>
<dbReference type="Pfam" id="PF26314">
    <property type="entry name" value="MptA_B_family"/>
    <property type="match status" value="1"/>
</dbReference>
<reference evidence="9 10" key="1">
    <citation type="submission" date="2024-03" db="EMBL/GenBank/DDBJ databases">
        <title>Draft genome sequence of Pseudonocardia nematodicida JCM 31783.</title>
        <authorList>
            <person name="Butdee W."/>
            <person name="Duangmal K."/>
        </authorList>
    </citation>
    <scope>NUCLEOTIDE SEQUENCE [LARGE SCALE GENOMIC DNA]</scope>
    <source>
        <strain evidence="9 10">JCM 31783</strain>
    </source>
</reference>
<feature type="transmembrane region" description="Helical" evidence="8">
    <location>
        <begin position="194"/>
        <end position="217"/>
    </location>
</feature>
<feature type="transmembrane region" description="Helical" evidence="8">
    <location>
        <begin position="166"/>
        <end position="188"/>
    </location>
</feature>